<dbReference type="EMBL" id="HACA01019345">
    <property type="protein sequence ID" value="CDW36706.1"/>
    <property type="molecule type" value="Transcribed_RNA"/>
</dbReference>
<feature type="non-terminal residue" evidence="2">
    <location>
        <position position="1"/>
    </location>
</feature>
<feature type="compositionally biased region" description="Basic residues" evidence="1">
    <location>
        <begin position="31"/>
        <end position="43"/>
    </location>
</feature>
<name>A0A0K2UG65_LEPSM</name>
<evidence type="ECO:0000313" key="2">
    <source>
        <dbReference type="EMBL" id="CDW36706.1"/>
    </source>
</evidence>
<evidence type="ECO:0000256" key="1">
    <source>
        <dbReference type="SAM" id="MobiDB-lite"/>
    </source>
</evidence>
<organism evidence="2">
    <name type="scientific">Lepeophtheirus salmonis</name>
    <name type="common">Salmon louse</name>
    <name type="synonym">Caligus salmonis</name>
    <dbReference type="NCBI Taxonomy" id="72036"/>
    <lineage>
        <taxon>Eukaryota</taxon>
        <taxon>Metazoa</taxon>
        <taxon>Ecdysozoa</taxon>
        <taxon>Arthropoda</taxon>
        <taxon>Crustacea</taxon>
        <taxon>Multicrustacea</taxon>
        <taxon>Hexanauplia</taxon>
        <taxon>Copepoda</taxon>
        <taxon>Siphonostomatoida</taxon>
        <taxon>Caligidae</taxon>
        <taxon>Lepeophtheirus</taxon>
    </lineage>
</organism>
<protein>
    <submittedName>
        <fullName evidence="2">Uncharacterized protein</fullName>
    </submittedName>
</protein>
<accession>A0A0K2UG65</accession>
<feature type="region of interest" description="Disordered" evidence="1">
    <location>
        <begin position="23"/>
        <end position="43"/>
    </location>
</feature>
<proteinExistence type="predicted"/>
<sequence>YLKKLSVFIKLYFRNTKVLKNKNGKDISSRSKTRIHQISSHRV</sequence>
<reference evidence="2" key="1">
    <citation type="submission" date="2014-05" db="EMBL/GenBank/DDBJ databases">
        <authorList>
            <person name="Chronopoulou M."/>
        </authorList>
    </citation>
    <scope>NUCLEOTIDE SEQUENCE</scope>
    <source>
        <tissue evidence="2">Whole organism</tissue>
    </source>
</reference>
<dbReference type="AlphaFoldDB" id="A0A0K2UG65"/>